<dbReference type="InterPro" id="IPR037143">
    <property type="entry name" value="4-PPantetheinyl_Trfase_dom_sf"/>
</dbReference>
<dbReference type="SUPFAM" id="SSF56214">
    <property type="entry name" value="4'-phosphopantetheinyl transferase"/>
    <property type="match status" value="2"/>
</dbReference>
<dbReference type="AlphaFoldDB" id="A0A4U1C300"/>
<dbReference type="EMBL" id="SWBO01000006">
    <property type="protein sequence ID" value="TKB99645.1"/>
    <property type="molecule type" value="Genomic_DNA"/>
</dbReference>
<dbReference type="InterPro" id="IPR008278">
    <property type="entry name" value="4-PPantetheinyl_Trfase_dom"/>
</dbReference>
<dbReference type="PANTHER" id="PTHR12215:SF10">
    <property type="entry name" value="L-AMINOADIPATE-SEMIALDEHYDE DEHYDROGENASE-PHOSPHOPANTETHEINYL TRANSFERASE"/>
    <property type="match status" value="1"/>
</dbReference>
<proteinExistence type="inferred from homology"/>
<comment type="caution">
    <text evidence="5">The sequence shown here is derived from an EMBL/GenBank/DDBJ whole genome shotgun (WGS) entry which is preliminary data.</text>
</comment>
<dbReference type="Pfam" id="PF01648">
    <property type="entry name" value="ACPS"/>
    <property type="match status" value="1"/>
</dbReference>
<feature type="domain" description="4'-phosphopantetheinyl transferase N-terminal" evidence="4">
    <location>
        <begin position="48"/>
        <end position="120"/>
    </location>
</feature>
<organism evidence="5 6">
    <name type="scientific">Pedobacter cryotolerans</name>
    <dbReference type="NCBI Taxonomy" id="2571270"/>
    <lineage>
        <taxon>Bacteria</taxon>
        <taxon>Pseudomonadati</taxon>
        <taxon>Bacteroidota</taxon>
        <taxon>Sphingobacteriia</taxon>
        <taxon>Sphingobacteriales</taxon>
        <taxon>Sphingobacteriaceae</taxon>
        <taxon>Pedobacter</taxon>
    </lineage>
</organism>
<keyword evidence="2 5" id="KW-0808">Transferase</keyword>
<dbReference type="Pfam" id="PF22624">
    <property type="entry name" value="AASDHPPT_N"/>
    <property type="match status" value="1"/>
</dbReference>
<dbReference type="PANTHER" id="PTHR12215">
    <property type="entry name" value="PHOSPHOPANTETHEINE TRANSFERASE"/>
    <property type="match status" value="1"/>
</dbReference>
<keyword evidence="6" id="KW-1185">Reference proteome</keyword>
<protein>
    <submittedName>
        <fullName evidence="5">4'-phosphopantetheinyl transferase superfamily protein</fullName>
    </submittedName>
</protein>
<dbReference type="RefSeq" id="WP_136877338.1">
    <property type="nucleotide sequence ID" value="NZ_SWBO01000006.1"/>
</dbReference>
<evidence type="ECO:0000259" key="3">
    <source>
        <dbReference type="Pfam" id="PF01648"/>
    </source>
</evidence>
<name>A0A4U1C300_9SPHI</name>
<dbReference type="InterPro" id="IPR050559">
    <property type="entry name" value="P-Pant_transferase_sf"/>
</dbReference>
<evidence type="ECO:0000313" key="6">
    <source>
        <dbReference type="Proteomes" id="UP000310477"/>
    </source>
</evidence>
<dbReference type="GO" id="GO:0005829">
    <property type="term" value="C:cytosol"/>
    <property type="evidence" value="ECO:0007669"/>
    <property type="project" value="TreeGrafter"/>
</dbReference>
<comment type="similarity">
    <text evidence="1">Belongs to the P-Pant transferase superfamily. Gsp/Sfp/HetI/AcpT family.</text>
</comment>
<dbReference type="Gene3D" id="3.90.470.20">
    <property type="entry name" value="4'-phosphopantetheinyl transferase domain"/>
    <property type="match status" value="2"/>
</dbReference>
<reference evidence="5 6" key="1">
    <citation type="submission" date="2019-04" db="EMBL/GenBank/DDBJ databases">
        <title>Pedobacter sp. AR-2-6 sp. nov., isolated from Arctic soil.</title>
        <authorList>
            <person name="Dahal R.H."/>
            <person name="Kim D.-U."/>
        </authorList>
    </citation>
    <scope>NUCLEOTIDE SEQUENCE [LARGE SCALE GENOMIC DNA]</scope>
    <source>
        <strain evidence="5 6">AR-2-6</strain>
    </source>
</reference>
<dbReference type="Proteomes" id="UP000310477">
    <property type="component" value="Unassembled WGS sequence"/>
</dbReference>
<dbReference type="GO" id="GO:0008897">
    <property type="term" value="F:holo-[acyl-carrier-protein] synthase activity"/>
    <property type="evidence" value="ECO:0007669"/>
    <property type="project" value="InterPro"/>
</dbReference>
<dbReference type="GO" id="GO:0019878">
    <property type="term" value="P:lysine biosynthetic process via aminoadipic acid"/>
    <property type="evidence" value="ECO:0007669"/>
    <property type="project" value="TreeGrafter"/>
</dbReference>
<evidence type="ECO:0000256" key="2">
    <source>
        <dbReference type="ARBA" id="ARBA00022679"/>
    </source>
</evidence>
<dbReference type="GO" id="GO:0000287">
    <property type="term" value="F:magnesium ion binding"/>
    <property type="evidence" value="ECO:0007669"/>
    <property type="project" value="InterPro"/>
</dbReference>
<evidence type="ECO:0000259" key="4">
    <source>
        <dbReference type="Pfam" id="PF22624"/>
    </source>
</evidence>
<sequence length="233" mass="26913">MECLPLKENIVWKTAYQLLAEKLNGGLHIFKIAVDEHFQKIEAIYKDFLTEREILKSNRFRHKKDRDSYIVRKYITQKILSSFLNVPQNEIQYDKAANQKPIVQGLEFNVSHSNNLILIAVGSLPVGVDVELMKQDFSFTSLLADCFHPNETVLIKNSQDQLTCFYGLWTRKEAILKATGEGLIEELPEINCLPNQITRKNETFNLLSFLVEKHYVASIAVSSLVQEINFWTY</sequence>
<feature type="domain" description="4'-phosphopantetheinyl transferase" evidence="3">
    <location>
        <begin position="125"/>
        <end position="212"/>
    </location>
</feature>
<evidence type="ECO:0000313" key="5">
    <source>
        <dbReference type="EMBL" id="TKB99645.1"/>
    </source>
</evidence>
<dbReference type="InterPro" id="IPR055066">
    <property type="entry name" value="AASDHPPT_N"/>
</dbReference>
<accession>A0A4U1C300</accession>
<evidence type="ECO:0000256" key="1">
    <source>
        <dbReference type="ARBA" id="ARBA00010990"/>
    </source>
</evidence>
<dbReference type="OrthoDB" id="9808281at2"/>
<gene>
    <name evidence="5" type="ORF">FA045_12100</name>
</gene>